<name>I1IVL6_BRADI</name>
<evidence type="ECO:0000313" key="8">
    <source>
        <dbReference type="Proteomes" id="UP000008810"/>
    </source>
</evidence>
<dbReference type="Pfam" id="PF14368">
    <property type="entry name" value="LTP_2"/>
    <property type="match status" value="1"/>
</dbReference>
<dbReference type="InterPro" id="IPR016140">
    <property type="entry name" value="Bifunc_inhib/LTP/seed_store"/>
</dbReference>
<accession>I1IVL6</accession>
<dbReference type="CDD" id="cd00010">
    <property type="entry name" value="AAI_LTSS"/>
    <property type="match status" value="1"/>
</dbReference>
<dbReference type="SUPFAM" id="SSF47699">
    <property type="entry name" value="Bifunctional inhibitor/lipid-transfer protein/seed storage 2S albumin"/>
    <property type="match status" value="1"/>
</dbReference>
<keyword evidence="8" id="KW-1185">Reference proteome</keyword>
<dbReference type="Gene3D" id="1.10.110.10">
    <property type="entry name" value="Plant lipid-transfer and hydrophobic proteins"/>
    <property type="match status" value="1"/>
</dbReference>
<evidence type="ECO:0000256" key="4">
    <source>
        <dbReference type="ARBA" id="ARBA00023180"/>
    </source>
</evidence>
<dbReference type="InterPro" id="IPR043325">
    <property type="entry name" value="LTSS"/>
</dbReference>
<gene>
    <name evidence="6" type="ORF">BRADI_5g01150v3</name>
</gene>
<dbReference type="AlphaFoldDB" id="I1IVL6"/>
<evidence type="ECO:0000256" key="2">
    <source>
        <dbReference type="ARBA" id="ARBA00022729"/>
    </source>
</evidence>
<dbReference type="ExpressionAtlas" id="I1IVL6">
    <property type="expression patterns" value="baseline and differential"/>
</dbReference>
<evidence type="ECO:0000259" key="5">
    <source>
        <dbReference type="Pfam" id="PF14368"/>
    </source>
</evidence>
<sequence length="164" mass="17382">MPPGLHLQRPELSPVLHLRAMAASKRRNGLPSGGAVASKWCGGLSSQLKECLPSLLGLNPCMGYLTNTSVSSPPAACRAGFKSLVHTAPICLCHCLNGDINTLMPATRAHGFHAHDVPYGLLLCPAPAAGACPVLIHMHWKTMLGAVKELLEAYKTVATTMHRC</sequence>
<dbReference type="InParanoid" id="I1IVL6"/>
<dbReference type="InterPro" id="IPR036312">
    <property type="entry name" value="Bifun_inhib/LTP/seed_sf"/>
</dbReference>
<dbReference type="STRING" id="15368.I1IVL6"/>
<keyword evidence="3" id="KW-1015">Disulfide bond</keyword>
<keyword evidence="4" id="KW-0325">Glycoprotein</keyword>
<feature type="domain" description="Bifunctional inhibitor/plant lipid transfer protein/seed storage helical" evidence="5">
    <location>
        <begin position="49"/>
        <end position="101"/>
    </location>
</feature>
<reference evidence="6 7" key="1">
    <citation type="journal article" date="2010" name="Nature">
        <title>Genome sequencing and analysis of the model grass Brachypodium distachyon.</title>
        <authorList>
            <consortium name="International Brachypodium Initiative"/>
        </authorList>
    </citation>
    <scope>NUCLEOTIDE SEQUENCE [LARGE SCALE GENOMIC DNA]</scope>
    <source>
        <strain evidence="6 7">Bd21</strain>
    </source>
</reference>
<reference evidence="6" key="2">
    <citation type="submission" date="2017-06" db="EMBL/GenBank/DDBJ databases">
        <title>WGS assembly of Brachypodium distachyon.</title>
        <authorList>
            <consortium name="The International Brachypodium Initiative"/>
            <person name="Lucas S."/>
            <person name="Harmon-Smith M."/>
            <person name="Lail K."/>
            <person name="Tice H."/>
            <person name="Grimwood J."/>
            <person name="Bruce D."/>
            <person name="Barry K."/>
            <person name="Shu S."/>
            <person name="Lindquist E."/>
            <person name="Wang M."/>
            <person name="Pitluck S."/>
            <person name="Vogel J.P."/>
            <person name="Garvin D.F."/>
            <person name="Mockler T.C."/>
            <person name="Schmutz J."/>
            <person name="Rokhsar D."/>
            <person name="Bevan M.W."/>
        </authorList>
    </citation>
    <scope>NUCLEOTIDE SEQUENCE</scope>
    <source>
        <strain evidence="6">Bd21</strain>
    </source>
</reference>
<evidence type="ECO:0000256" key="3">
    <source>
        <dbReference type="ARBA" id="ARBA00023157"/>
    </source>
</evidence>
<comment type="similarity">
    <text evidence="1">Belongs to the plant LTP family.</text>
</comment>
<organism evidence="7">
    <name type="scientific">Brachypodium distachyon</name>
    <name type="common">Purple false brome</name>
    <name type="synonym">Trachynia distachya</name>
    <dbReference type="NCBI Taxonomy" id="15368"/>
    <lineage>
        <taxon>Eukaryota</taxon>
        <taxon>Viridiplantae</taxon>
        <taxon>Streptophyta</taxon>
        <taxon>Embryophyta</taxon>
        <taxon>Tracheophyta</taxon>
        <taxon>Spermatophyta</taxon>
        <taxon>Magnoliopsida</taxon>
        <taxon>Liliopsida</taxon>
        <taxon>Poales</taxon>
        <taxon>Poaceae</taxon>
        <taxon>BOP clade</taxon>
        <taxon>Pooideae</taxon>
        <taxon>Stipodae</taxon>
        <taxon>Brachypodieae</taxon>
        <taxon>Brachypodium</taxon>
    </lineage>
</organism>
<evidence type="ECO:0000256" key="1">
    <source>
        <dbReference type="ARBA" id="ARBA00009748"/>
    </source>
</evidence>
<protein>
    <recommendedName>
        <fullName evidence="5">Bifunctional inhibitor/plant lipid transfer protein/seed storage helical domain-containing protein</fullName>
    </recommendedName>
</protein>
<evidence type="ECO:0000313" key="6">
    <source>
        <dbReference type="EMBL" id="KQJ81501.1"/>
    </source>
</evidence>
<dbReference type="Gramene" id="KQJ81501">
    <property type="protein sequence ID" value="KQJ81501"/>
    <property type="gene ID" value="BRADI_5g01150v3"/>
</dbReference>
<dbReference type="EMBL" id="CM000884">
    <property type="protein sequence ID" value="KQJ81501.1"/>
    <property type="molecule type" value="Genomic_DNA"/>
</dbReference>
<proteinExistence type="inferred from homology"/>
<keyword evidence="2" id="KW-0732">Signal</keyword>
<dbReference type="PANTHER" id="PTHR33044">
    <property type="entry name" value="BIFUNCTIONAL INHIBITOR/LIPID-TRANSFER PROTEIN/SEED STORAGE 2S ALBUMIN SUPERFAMILY PROTEIN-RELATED"/>
    <property type="match status" value="1"/>
</dbReference>
<reference evidence="7" key="3">
    <citation type="submission" date="2018-08" db="UniProtKB">
        <authorList>
            <consortium name="EnsemblPlants"/>
        </authorList>
    </citation>
    <scope>IDENTIFICATION</scope>
    <source>
        <strain evidence="7">cv. Bd21</strain>
    </source>
</reference>
<dbReference type="EnsemblPlants" id="KQJ81501">
    <property type="protein sequence ID" value="KQJ81501"/>
    <property type="gene ID" value="BRADI_5g01150v3"/>
</dbReference>
<evidence type="ECO:0000313" key="7">
    <source>
        <dbReference type="EnsemblPlants" id="KQJ81501"/>
    </source>
</evidence>
<dbReference type="OrthoDB" id="681759at2759"/>
<dbReference type="Proteomes" id="UP000008810">
    <property type="component" value="Chromosome 5"/>
</dbReference>